<sequence length="206" mass="21879">MAHDLGAASERRSGKAAAHHLAERDKVGRPRVVGARFELEPTAACNPKARHDLVDDEQGAMCTRDARERSVEARHRGDDPHIGRGRLGDHGGNLVAVKRESRLNGRDVVVGQHDRVVRLGAGDTRGVGQGEGGQARSCSGQKGIDVTVVAASELHDLGAPSETARESDGRHRGLGATTDEPDLLNCGDARHDLLGEQHLTLARGAE</sequence>
<feature type="compositionally biased region" description="Basic and acidic residues" evidence="1">
    <location>
        <begin position="66"/>
        <end position="89"/>
    </location>
</feature>
<proteinExistence type="predicted"/>
<gene>
    <name evidence="2" type="ORF">UFOPK3268_01551</name>
</gene>
<organism evidence="2">
    <name type="scientific">freshwater metagenome</name>
    <dbReference type="NCBI Taxonomy" id="449393"/>
    <lineage>
        <taxon>unclassified sequences</taxon>
        <taxon>metagenomes</taxon>
        <taxon>ecological metagenomes</taxon>
    </lineage>
</organism>
<name>A0A6J7C298_9ZZZZ</name>
<feature type="region of interest" description="Disordered" evidence="1">
    <location>
        <begin position="66"/>
        <end position="93"/>
    </location>
</feature>
<reference evidence="2" key="1">
    <citation type="submission" date="2020-05" db="EMBL/GenBank/DDBJ databases">
        <authorList>
            <person name="Chiriac C."/>
            <person name="Salcher M."/>
            <person name="Ghai R."/>
            <person name="Kavagutti S V."/>
        </authorList>
    </citation>
    <scope>NUCLEOTIDE SEQUENCE</scope>
</reference>
<evidence type="ECO:0000256" key="1">
    <source>
        <dbReference type="SAM" id="MobiDB-lite"/>
    </source>
</evidence>
<dbReference type="AlphaFoldDB" id="A0A6J7C298"/>
<accession>A0A6J7C298</accession>
<dbReference type="EMBL" id="CAFBIZ010000241">
    <property type="protein sequence ID" value="CAB4852207.1"/>
    <property type="molecule type" value="Genomic_DNA"/>
</dbReference>
<protein>
    <submittedName>
        <fullName evidence="2">Unannotated protein</fullName>
    </submittedName>
</protein>
<feature type="region of interest" description="Disordered" evidence="1">
    <location>
        <begin position="1"/>
        <end position="29"/>
    </location>
</feature>
<feature type="compositionally biased region" description="Basic and acidic residues" evidence="1">
    <location>
        <begin position="1"/>
        <end position="13"/>
    </location>
</feature>
<feature type="region of interest" description="Disordered" evidence="1">
    <location>
        <begin position="155"/>
        <end position="183"/>
    </location>
</feature>
<evidence type="ECO:0000313" key="2">
    <source>
        <dbReference type="EMBL" id="CAB4852207.1"/>
    </source>
</evidence>